<feature type="compositionally biased region" description="Basic and acidic residues" evidence="1">
    <location>
        <begin position="1"/>
        <end position="16"/>
    </location>
</feature>
<evidence type="ECO:0000313" key="2">
    <source>
        <dbReference type="EMBL" id="MFC4411701.1"/>
    </source>
</evidence>
<feature type="region of interest" description="Disordered" evidence="1">
    <location>
        <begin position="1"/>
        <end position="30"/>
    </location>
</feature>
<comment type="caution">
    <text evidence="2">The sequence shown here is derived from an EMBL/GenBank/DDBJ whole genome shotgun (WGS) entry which is preliminary data.</text>
</comment>
<reference evidence="3" key="1">
    <citation type="journal article" date="2019" name="Int. J. Syst. Evol. Microbiol.">
        <title>The Global Catalogue of Microorganisms (GCM) 10K type strain sequencing project: providing services to taxonomists for standard genome sequencing and annotation.</title>
        <authorList>
            <consortium name="The Broad Institute Genomics Platform"/>
            <consortium name="The Broad Institute Genome Sequencing Center for Infectious Disease"/>
            <person name="Wu L."/>
            <person name="Ma J."/>
        </authorList>
    </citation>
    <scope>NUCLEOTIDE SEQUENCE [LARGE SCALE GENOMIC DNA]</scope>
    <source>
        <strain evidence="3">CCUG 59778</strain>
    </source>
</reference>
<proteinExistence type="predicted"/>
<accession>A0ABV8X7C8</accession>
<evidence type="ECO:0000313" key="3">
    <source>
        <dbReference type="Proteomes" id="UP001595817"/>
    </source>
</evidence>
<organism evidence="2 3">
    <name type="scientific">Chungangia koreensis</name>
    <dbReference type="NCBI Taxonomy" id="752657"/>
    <lineage>
        <taxon>Bacteria</taxon>
        <taxon>Bacillati</taxon>
        <taxon>Bacillota</taxon>
        <taxon>Bacilli</taxon>
        <taxon>Lactobacillales</taxon>
        <taxon>Chungangia</taxon>
    </lineage>
</organism>
<dbReference type="EMBL" id="JBHSEC010000022">
    <property type="protein sequence ID" value="MFC4411701.1"/>
    <property type="molecule type" value="Genomic_DNA"/>
</dbReference>
<dbReference type="RefSeq" id="WP_378156951.1">
    <property type="nucleotide sequence ID" value="NZ_JBHSEC010000022.1"/>
</dbReference>
<dbReference type="InterPro" id="IPR025437">
    <property type="entry name" value="YfhE-like"/>
</dbReference>
<keyword evidence="3" id="KW-1185">Reference proteome</keyword>
<dbReference type="Pfam" id="PF14152">
    <property type="entry name" value="YfhE"/>
    <property type="match status" value="1"/>
</dbReference>
<dbReference type="Proteomes" id="UP001595817">
    <property type="component" value="Unassembled WGS sequence"/>
</dbReference>
<feature type="compositionally biased region" description="Polar residues" evidence="1">
    <location>
        <begin position="19"/>
        <end position="30"/>
    </location>
</feature>
<sequence length="53" mass="6290">MIREWKESGVMKDRKPPHQQLTVKDNGLTSSQEVLYQQEFKRADKATEKSRKK</sequence>
<evidence type="ECO:0000256" key="1">
    <source>
        <dbReference type="SAM" id="MobiDB-lite"/>
    </source>
</evidence>
<name>A0ABV8X7C8_9LACT</name>
<protein>
    <submittedName>
        <fullName evidence="2">YfhE family protein</fullName>
    </submittedName>
</protein>
<gene>
    <name evidence="2" type="ORF">ACFOZY_15015</name>
</gene>